<evidence type="ECO:0000313" key="1">
    <source>
        <dbReference type="EMBL" id="GBP15124.1"/>
    </source>
</evidence>
<sequence length="212" mass="23523">MRTALTKVSCGSLDSVASKCDAPGTMSRRPGASRRTVREALIYAVATALNRAARLLGTDYIHTHTYSDTPRRRHTAEVQRPILGFGVKAKRELFATKAESGGAAERKLSSSSGGSMKNKWLKAFRSLKPPSAPPAHQAPSDNNLIPNNKLAQGWRHLHSDRFSPQRRIRFAHESFSRPTICMHRARTPRRKRHLPERLKRIGADTEAVAGGR</sequence>
<proteinExistence type="predicted"/>
<name>A0A4C1TM31_EUMVA</name>
<dbReference type="AlphaFoldDB" id="A0A4C1TM31"/>
<gene>
    <name evidence="1" type="ORF">EVAR_11425_1</name>
</gene>
<comment type="caution">
    <text evidence="1">The sequence shown here is derived from an EMBL/GenBank/DDBJ whole genome shotgun (WGS) entry which is preliminary data.</text>
</comment>
<dbReference type="EMBL" id="BGZK01000069">
    <property type="protein sequence ID" value="GBP15124.1"/>
    <property type="molecule type" value="Genomic_DNA"/>
</dbReference>
<accession>A0A4C1TM31</accession>
<dbReference type="Proteomes" id="UP000299102">
    <property type="component" value="Unassembled WGS sequence"/>
</dbReference>
<organism evidence="1 2">
    <name type="scientific">Eumeta variegata</name>
    <name type="common">Bagworm moth</name>
    <name type="synonym">Eumeta japonica</name>
    <dbReference type="NCBI Taxonomy" id="151549"/>
    <lineage>
        <taxon>Eukaryota</taxon>
        <taxon>Metazoa</taxon>
        <taxon>Ecdysozoa</taxon>
        <taxon>Arthropoda</taxon>
        <taxon>Hexapoda</taxon>
        <taxon>Insecta</taxon>
        <taxon>Pterygota</taxon>
        <taxon>Neoptera</taxon>
        <taxon>Endopterygota</taxon>
        <taxon>Lepidoptera</taxon>
        <taxon>Glossata</taxon>
        <taxon>Ditrysia</taxon>
        <taxon>Tineoidea</taxon>
        <taxon>Psychidae</taxon>
        <taxon>Oiketicinae</taxon>
        <taxon>Eumeta</taxon>
    </lineage>
</organism>
<keyword evidence="2" id="KW-1185">Reference proteome</keyword>
<protein>
    <submittedName>
        <fullName evidence="1">Uncharacterized protein</fullName>
    </submittedName>
</protein>
<evidence type="ECO:0000313" key="2">
    <source>
        <dbReference type="Proteomes" id="UP000299102"/>
    </source>
</evidence>
<dbReference type="OrthoDB" id="6250593at2759"/>
<reference evidence="1 2" key="1">
    <citation type="journal article" date="2019" name="Commun. Biol.">
        <title>The bagworm genome reveals a unique fibroin gene that provides high tensile strength.</title>
        <authorList>
            <person name="Kono N."/>
            <person name="Nakamura H."/>
            <person name="Ohtoshi R."/>
            <person name="Tomita M."/>
            <person name="Numata K."/>
            <person name="Arakawa K."/>
        </authorList>
    </citation>
    <scope>NUCLEOTIDE SEQUENCE [LARGE SCALE GENOMIC DNA]</scope>
</reference>